<organism evidence="1">
    <name type="scientific">freshwater sediment metagenome</name>
    <dbReference type="NCBI Taxonomy" id="556182"/>
    <lineage>
        <taxon>unclassified sequences</taxon>
        <taxon>metagenomes</taxon>
        <taxon>ecological metagenomes</taxon>
    </lineage>
</organism>
<proteinExistence type="predicted"/>
<dbReference type="EMBL" id="OY288114">
    <property type="protein sequence ID" value="CAJ0854624.1"/>
    <property type="molecule type" value="Genomic_DNA"/>
</dbReference>
<gene>
    <name evidence="1" type="ORF">AMST5_00758</name>
</gene>
<evidence type="ECO:0000313" key="1">
    <source>
        <dbReference type="EMBL" id="CAJ0854624.1"/>
    </source>
</evidence>
<name>A0AA48LXJ4_9ZZZZ</name>
<dbReference type="AlphaFoldDB" id="A0AA48LXJ4"/>
<reference evidence="1" key="1">
    <citation type="submission" date="2023-07" db="EMBL/GenBank/DDBJ databases">
        <authorList>
            <person name="Pelsma A.J. K."/>
        </authorList>
    </citation>
    <scope>NUCLEOTIDE SEQUENCE</scope>
</reference>
<protein>
    <submittedName>
        <fullName evidence="1">Uncharacterized protein</fullName>
    </submittedName>
</protein>
<sequence length="89" mass="9433">MCKEAHTANAAQYVEVVRARAPRGFADAIREAAGKSQMTPSEFIRVALSEKLQAALQQKSSATPGVAGSVLGLIEGEELRGKCTSNDRT</sequence>
<accession>A0AA48LXJ4</accession>